<dbReference type="Pfam" id="PF00728">
    <property type="entry name" value="Glyco_hydro_20"/>
    <property type="match status" value="1"/>
</dbReference>
<sequence length="293" mass="34447">MILLKNILKILFLLFRTSFIIILYLLYKKKSSTLLIDKNDYHYHFDNYHFEYENNSILTNINVIPFPQFINKKNSILIISNGFRIISKQNSTKDLRLALRRYSKYISLLAGISVEINQTFLSSVNKLIIDCPLITSPNNTYPKLGEDESYTLNITKTGSYLYSLSLTGIIRGLSTFVQLIERNASSDTFYIPLVNIIDRPRFIWRGLLLDVSRHWMPVSVIRRTLNAMELSKFNVLHLHLSDDQGFRVESIEHYLLHDRNDFFTQKDIKYLVEYARQRRIRIIPEFDIPGHTT</sequence>
<dbReference type="PANTHER" id="PTHR22600:SF21">
    <property type="entry name" value="BETA-HEXOSAMINIDASE A"/>
    <property type="match status" value="1"/>
</dbReference>
<evidence type="ECO:0000259" key="8">
    <source>
        <dbReference type="Pfam" id="PF00728"/>
    </source>
</evidence>
<keyword evidence="7" id="KW-0812">Transmembrane</keyword>
<accession>A0A814N111</accession>
<name>A0A814N111_9BILA</name>
<feature type="non-terminal residue" evidence="10">
    <location>
        <position position="293"/>
    </location>
</feature>
<feature type="transmembrane region" description="Helical" evidence="7">
    <location>
        <begin position="7"/>
        <end position="27"/>
    </location>
</feature>
<evidence type="ECO:0000256" key="5">
    <source>
        <dbReference type="ARBA" id="ARBA00023180"/>
    </source>
</evidence>
<dbReference type="GO" id="GO:0030203">
    <property type="term" value="P:glycosaminoglycan metabolic process"/>
    <property type="evidence" value="ECO:0007669"/>
    <property type="project" value="TreeGrafter"/>
</dbReference>
<dbReference type="EMBL" id="CAJNOO010001045">
    <property type="protein sequence ID" value="CAF1085436.1"/>
    <property type="molecule type" value="Genomic_DNA"/>
</dbReference>
<dbReference type="Gene3D" id="3.30.379.10">
    <property type="entry name" value="Chitobiase/beta-hexosaminidase domain 2-like"/>
    <property type="match status" value="1"/>
</dbReference>
<dbReference type="SUPFAM" id="SSF51445">
    <property type="entry name" value="(Trans)glycosidases"/>
    <property type="match status" value="1"/>
</dbReference>
<dbReference type="InterPro" id="IPR015883">
    <property type="entry name" value="Glyco_hydro_20_cat"/>
</dbReference>
<dbReference type="Pfam" id="PF14845">
    <property type="entry name" value="Glycohydro_20b2"/>
    <property type="match status" value="1"/>
</dbReference>
<evidence type="ECO:0000313" key="11">
    <source>
        <dbReference type="Proteomes" id="UP000663882"/>
    </source>
</evidence>
<dbReference type="GO" id="GO:0004563">
    <property type="term" value="F:beta-N-acetylhexosaminidase activity"/>
    <property type="evidence" value="ECO:0007669"/>
    <property type="project" value="UniProtKB-EC"/>
</dbReference>
<dbReference type="InterPro" id="IPR025705">
    <property type="entry name" value="Beta_hexosaminidase_sua/sub"/>
</dbReference>
<keyword evidence="6" id="KW-0326">Glycosidase</keyword>
<feature type="domain" description="Beta-hexosaminidase eukaryotic type N-terminal" evidence="9">
    <location>
        <begin position="64"/>
        <end position="179"/>
    </location>
</feature>
<keyword evidence="4" id="KW-0378">Hydrolase</keyword>
<evidence type="ECO:0000256" key="2">
    <source>
        <dbReference type="ARBA" id="ARBA00006285"/>
    </source>
</evidence>
<gene>
    <name evidence="10" type="ORF">RFH988_LOCUS18519</name>
</gene>
<dbReference type="GO" id="GO:0005764">
    <property type="term" value="C:lysosome"/>
    <property type="evidence" value="ECO:0007669"/>
    <property type="project" value="TreeGrafter"/>
</dbReference>
<dbReference type="Proteomes" id="UP000663882">
    <property type="component" value="Unassembled WGS sequence"/>
</dbReference>
<keyword evidence="7" id="KW-0472">Membrane</keyword>
<proteinExistence type="inferred from homology"/>
<dbReference type="PRINTS" id="PR00738">
    <property type="entry name" value="GLHYDRLASE20"/>
</dbReference>
<comment type="catalytic activity">
    <reaction evidence="1">
        <text>Hydrolysis of terminal non-reducing N-acetyl-D-hexosamine residues in N-acetyl-beta-D-hexosaminides.</text>
        <dbReference type="EC" id="3.2.1.52"/>
    </reaction>
</comment>
<evidence type="ECO:0000256" key="4">
    <source>
        <dbReference type="ARBA" id="ARBA00022801"/>
    </source>
</evidence>
<reference evidence="10" key="1">
    <citation type="submission" date="2021-02" db="EMBL/GenBank/DDBJ databases">
        <authorList>
            <person name="Nowell W R."/>
        </authorList>
    </citation>
    <scope>NUCLEOTIDE SEQUENCE</scope>
</reference>
<organism evidence="10 11">
    <name type="scientific">Rotaria sordida</name>
    <dbReference type="NCBI Taxonomy" id="392033"/>
    <lineage>
        <taxon>Eukaryota</taxon>
        <taxon>Metazoa</taxon>
        <taxon>Spiralia</taxon>
        <taxon>Gnathifera</taxon>
        <taxon>Rotifera</taxon>
        <taxon>Eurotatoria</taxon>
        <taxon>Bdelloidea</taxon>
        <taxon>Philodinida</taxon>
        <taxon>Philodinidae</taxon>
        <taxon>Rotaria</taxon>
    </lineage>
</organism>
<dbReference type="GO" id="GO:0016020">
    <property type="term" value="C:membrane"/>
    <property type="evidence" value="ECO:0007669"/>
    <property type="project" value="TreeGrafter"/>
</dbReference>
<dbReference type="EC" id="3.2.1.52" evidence="3"/>
<comment type="similarity">
    <text evidence="2">Belongs to the glycosyl hydrolase 20 family.</text>
</comment>
<keyword evidence="5" id="KW-0325">Glycoprotein</keyword>
<evidence type="ECO:0000256" key="7">
    <source>
        <dbReference type="SAM" id="Phobius"/>
    </source>
</evidence>
<comment type="caution">
    <text evidence="10">The sequence shown here is derived from an EMBL/GenBank/DDBJ whole genome shotgun (WGS) entry which is preliminary data.</text>
</comment>
<dbReference type="OrthoDB" id="428480at2759"/>
<evidence type="ECO:0000256" key="6">
    <source>
        <dbReference type="ARBA" id="ARBA00023295"/>
    </source>
</evidence>
<evidence type="ECO:0000313" key="10">
    <source>
        <dbReference type="EMBL" id="CAF1085436.1"/>
    </source>
</evidence>
<dbReference type="InterPro" id="IPR029019">
    <property type="entry name" value="HEX_eukaryotic_N"/>
</dbReference>
<dbReference type="AlphaFoldDB" id="A0A814N111"/>
<dbReference type="GO" id="GO:0006689">
    <property type="term" value="P:ganglioside catabolic process"/>
    <property type="evidence" value="ECO:0007669"/>
    <property type="project" value="TreeGrafter"/>
</dbReference>
<protein>
    <recommendedName>
        <fullName evidence="3">beta-N-acetylhexosaminidase</fullName>
        <ecNumber evidence="3">3.2.1.52</ecNumber>
    </recommendedName>
</protein>
<dbReference type="SUPFAM" id="SSF55545">
    <property type="entry name" value="beta-N-acetylhexosaminidase-like domain"/>
    <property type="match status" value="1"/>
</dbReference>
<dbReference type="InterPro" id="IPR017853">
    <property type="entry name" value="GH"/>
</dbReference>
<dbReference type="InterPro" id="IPR029018">
    <property type="entry name" value="Hex-like_dom2"/>
</dbReference>
<feature type="domain" description="Glycoside hydrolase family 20 catalytic" evidence="8">
    <location>
        <begin position="202"/>
        <end position="292"/>
    </location>
</feature>
<evidence type="ECO:0000256" key="1">
    <source>
        <dbReference type="ARBA" id="ARBA00001231"/>
    </source>
</evidence>
<evidence type="ECO:0000259" key="9">
    <source>
        <dbReference type="Pfam" id="PF14845"/>
    </source>
</evidence>
<evidence type="ECO:0000256" key="3">
    <source>
        <dbReference type="ARBA" id="ARBA00012663"/>
    </source>
</evidence>
<dbReference type="GO" id="GO:0005975">
    <property type="term" value="P:carbohydrate metabolic process"/>
    <property type="evidence" value="ECO:0007669"/>
    <property type="project" value="InterPro"/>
</dbReference>
<dbReference type="PANTHER" id="PTHR22600">
    <property type="entry name" value="BETA-HEXOSAMINIDASE"/>
    <property type="match status" value="1"/>
</dbReference>
<dbReference type="Gene3D" id="3.20.20.80">
    <property type="entry name" value="Glycosidases"/>
    <property type="match status" value="1"/>
</dbReference>
<keyword evidence="7" id="KW-1133">Transmembrane helix</keyword>